<dbReference type="Pfam" id="PF01433">
    <property type="entry name" value="Peptidase_M1"/>
    <property type="match status" value="1"/>
</dbReference>
<keyword evidence="1" id="KW-0472">Membrane</keyword>
<feature type="transmembrane region" description="Helical" evidence="1">
    <location>
        <begin position="15"/>
        <end position="34"/>
    </location>
</feature>
<evidence type="ECO:0000313" key="3">
    <source>
        <dbReference type="EMBL" id="SOD14609.1"/>
    </source>
</evidence>
<dbReference type="SUPFAM" id="SSF55486">
    <property type="entry name" value="Metalloproteases ('zincins'), catalytic domain"/>
    <property type="match status" value="1"/>
</dbReference>
<organism evidence="3 4">
    <name type="scientific">Pedobacter xixiisoli</name>
    <dbReference type="NCBI Taxonomy" id="1476464"/>
    <lineage>
        <taxon>Bacteria</taxon>
        <taxon>Pseudomonadati</taxon>
        <taxon>Bacteroidota</taxon>
        <taxon>Sphingobacteriia</taxon>
        <taxon>Sphingobacteriales</taxon>
        <taxon>Sphingobacteriaceae</taxon>
        <taxon>Pedobacter</taxon>
    </lineage>
</organism>
<dbReference type="GO" id="GO:0008270">
    <property type="term" value="F:zinc ion binding"/>
    <property type="evidence" value="ECO:0007669"/>
    <property type="project" value="InterPro"/>
</dbReference>
<reference evidence="4" key="1">
    <citation type="submission" date="2017-09" db="EMBL/GenBank/DDBJ databases">
        <authorList>
            <person name="Varghese N."/>
            <person name="Submissions S."/>
        </authorList>
    </citation>
    <scope>NUCLEOTIDE SEQUENCE [LARGE SCALE GENOMIC DNA]</scope>
    <source>
        <strain evidence="4">CGMCC 1.12803</strain>
    </source>
</reference>
<gene>
    <name evidence="3" type="ORF">SAMN06297358_1660</name>
</gene>
<sequence>MVSCEALLVSQEPNLILMFKLFLPFYLVFLAFSLQAQIPHLIGKTIVDMQTGQITCDFTITNIPDLGKDYQLLLNKGFNIKHLKNATGEVIKYDGFYNGKMRGEGLVYTPSNKNEILENPKQLSISYTGAFPIYKDEYNFLDFKGLIAFNGTTLRASEQSKWYPIIYDVKADQQLEQITFDITVECKNAQQIFVNGDLPKAGPSANFKSRVPLAPMLFIGNYNVQQTSNALFLNTDMNKAQLAVFEKEIAEMKAYYNKVLGIPYETKNVFIEHTAIEKFNKGRTWGFASYPTIAIAGGKLGETIDEINKKFKDSTDYPFYAHEVGHYYFGNVLQPNSTLFWFFLESTAEYLSVKASEAKFGKTYSSTYFKNASNNLRNFKAVPLNKVTEINQINGTYRYNYGPLILRGLEQIIGEKRMFGFLKQCLNAKGKPTDYAFLKEQALKSGISNKEWGLFEKQFIESENVTALIKY</sequence>
<proteinExistence type="predicted"/>
<dbReference type="InterPro" id="IPR014782">
    <property type="entry name" value="Peptidase_M1_dom"/>
</dbReference>
<keyword evidence="1" id="KW-0812">Transmembrane</keyword>
<dbReference type="EMBL" id="OCMT01000002">
    <property type="protein sequence ID" value="SOD14609.1"/>
    <property type="molecule type" value="Genomic_DNA"/>
</dbReference>
<evidence type="ECO:0000313" key="4">
    <source>
        <dbReference type="Proteomes" id="UP000219281"/>
    </source>
</evidence>
<protein>
    <recommendedName>
        <fullName evidence="2">Peptidase M1 membrane alanine aminopeptidase domain-containing protein</fullName>
    </recommendedName>
</protein>
<dbReference type="AlphaFoldDB" id="A0A285ZY93"/>
<dbReference type="GO" id="GO:0008237">
    <property type="term" value="F:metallopeptidase activity"/>
    <property type="evidence" value="ECO:0007669"/>
    <property type="project" value="InterPro"/>
</dbReference>
<evidence type="ECO:0000256" key="1">
    <source>
        <dbReference type="SAM" id="Phobius"/>
    </source>
</evidence>
<dbReference type="Proteomes" id="UP000219281">
    <property type="component" value="Unassembled WGS sequence"/>
</dbReference>
<keyword evidence="4" id="KW-1185">Reference proteome</keyword>
<feature type="domain" description="Peptidase M1 membrane alanine aminopeptidase" evidence="2">
    <location>
        <begin position="256"/>
        <end position="428"/>
    </location>
</feature>
<keyword evidence="1" id="KW-1133">Transmembrane helix</keyword>
<evidence type="ECO:0000259" key="2">
    <source>
        <dbReference type="Pfam" id="PF01433"/>
    </source>
</evidence>
<dbReference type="InterPro" id="IPR027268">
    <property type="entry name" value="Peptidase_M4/M1_CTD_sf"/>
</dbReference>
<dbReference type="Gene3D" id="1.10.390.10">
    <property type="entry name" value="Neutral Protease Domain 2"/>
    <property type="match status" value="1"/>
</dbReference>
<name>A0A285ZY93_9SPHI</name>
<accession>A0A285ZY93</accession>